<dbReference type="AlphaFoldDB" id="A0A2U1CQ55"/>
<dbReference type="InterPro" id="IPR028081">
    <property type="entry name" value="Leu-bd"/>
</dbReference>
<dbReference type="PANTHER" id="PTHR30483:SF6">
    <property type="entry name" value="PERIPLASMIC BINDING PROTEIN OF ABC TRANSPORTER FOR NATURAL AMINO ACIDS"/>
    <property type="match status" value="1"/>
</dbReference>
<dbReference type="CDD" id="cd06360">
    <property type="entry name" value="PBP1_alkylbenzenes-like"/>
    <property type="match status" value="1"/>
</dbReference>
<protein>
    <submittedName>
        <fullName evidence="5">Branched-chain amino acid transport system substrate-binding protein</fullName>
    </submittedName>
</protein>
<dbReference type="InterPro" id="IPR051010">
    <property type="entry name" value="BCAA_transport"/>
</dbReference>
<reference evidence="5 6" key="1">
    <citation type="submission" date="2018-04" db="EMBL/GenBank/DDBJ databases">
        <title>Genomic Encyclopedia of Type Strains, Phase IV (KMG-IV): sequencing the most valuable type-strain genomes for metagenomic binning, comparative biology and taxonomic classification.</title>
        <authorList>
            <person name="Goeker M."/>
        </authorList>
    </citation>
    <scope>NUCLEOTIDE SEQUENCE [LARGE SCALE GENOMIC DNA]</scope>
    <source>
        <strain evidence="5 6">DSM 10065</strain>
    </source>
</reference>
<evidence type="ECO:0000256" key="2">
    <source>
        <dbReference type="ARBA" id="ARBA00022729"/>
    </source>
</evidence>
<comment type="similarity">
    <text evidence="1">Belongs to the leucine-binding protein family.</text>
</comment>
<dbReference type="InterPro" id="IPR028082">
    <property type="entry name" value="Peripla_BP_I"/>
</dbReference>
<dbReference type="SUPFAM" id="SSF53822">
    <property type="entry name" value="Periplasmic binding protein-like I"/>
    <property type="match status" value="1"/>
</dbReference>
<feature type="signal peptide" evidence="3">
    <location>
        <begin position="1"/>
        <end position="24"/>
    </location>
</feature>
<keyword evidence="6" id="KW-1185">Reference proteome</keyword>
<dbReference type="Proteomes" id="UP000246145">
    <property type="component" value="Unassembled WGS sequence"/>
</dbReference>
<comment type="caution">
    <text evidence="5">The sequence shown here is derived from an EMBL/GenBank/DDBJ whole genome shotgun (WGS) entry which is preliminary data.</text>
</comment>
<feature type="chain" id="PRO_5015476657" evidence="3">
    <location>
        <begin position="25"/>
        <end position="407"/>
    </location>
</feature>
<dbReference type="EMBL" id="QEKO01000001">
    <property type="protein sequence ID" value="PVY68032.1"/>
    <property type="molecule type" value="Genomic_DNA"/>
</dbReference>
<dbReference type="Gene3D" id="3.40.50.2300">
    <property type="match status" value="2"/>
</dbReference>
<accession>A0A2U1CQ55</accession>
<organism evidence="5 6">
    <name type="scientific">Pusillimonas noertemannii</name>
    <dbReference type="NCBI Taxonomy" id="305977"/>
    <lineage>
        <taxon>Bacteria</taxon>
        <taxon>Pseudomonadati</taxon>
        <taxon>Pseudomonadota</taxon>
        <taxon>Betaproteobacteria</taxon>
        <taxon>Burkholderiales</taxon>
        <taxon>Alcaligenaceae</taxon>
        <taxon>Pusillimonas</taxon>
    </lineage>
</organism>
<keyword evidence="2 3" id="KW-0732">Signal</keyword>
<name>A0A2U1CQ55_9BURK</name>
<dbReference type="Pfam" id="PF13458">
    <property type="entry name" value="Peripla_BP_6"/>
    <property type="match status" value="1"/>
</dbReference>
<dbReference type="RefSeq" id="WP_165832418.1">
    <property type="nucleotide sequence ID" value="NZ_JACCEX010000001.1"/>
</dbReference>
<evidence type="ECO:0000313" key="6">
    <source>
        <dbReference type="Proteomes" id="UP000246145"/>
    </source>
</evidence>
<evidence type="ECO:0000256" key="3">
    <source>
        <dbReference type="SAM" id="SignalP"/>
    </source>
</evidence>
<gene>
    <name evidence="5" type="ORF">C7440_0419</name>
</gene>
<dbReference type="PANTHER" id="PTHR30483">
    <property type="entry name" value="LEUCINE-SPECIFIC-BINDING PROTEIN"/>
    <property type="match status" value="1"/>
</dbReference>
<evidence type="ECO:0000313" key="5">
    <source>
        <dbReference type="EMBL" id="PVY68032.1"/>
    </source>
</evidence>
<evidence type="ECO:0000259" key="4">
    <source>
        <dbReference type="Pfam" id="PF13458"/>
    </source>
</evidence>
<dbReference type="STRING" id="1231391.GCA_000308195_01230"/>
<proteinExistence type="inferred from homology"/>
<sequence length="407" mass="44304">MELKFKALCAAVTLSLFGASGAAAETIKVGVLSPNTGPYAVIGEDVKNGFQLYFDSVGNKAGGDDIKLIFEDSQAKPDVGLTKAQKLVESDKVAFVGGIVSSSVAYAVRDYLVEKKVPLLVSVSSADGLTQNLAAPNIFRTNSSGSQTSHPMGQWLLDQGYKRVIIVAPGYSMGFEQTGGIARVFTEGGGKVVQALYPPLGTTDYAPYLTQLKVDDADAVIAVFAGSEAIQFVKQFEEYGLKGEIPLVGTSLLTDDLILEKEGDAALGVITSSHYSSQVDTPENKEFVAAYKERYKRPPTLYAEASYVAARVIHDALDKQGGDIGNQEALLKAISDVSFKAPRGNFKFDDYNSPIHDIYILKVERTEDGLVNKPFHRYENISQFYTWTPEEFMKLPPYRDIADTWVK</sequence>
<evidence type="ECO:0000256" key="1">
    <source>
        <dbReference type="ARBA" id="ARBA00010062"/>
    </source>
</evidence>
<feature type="domain" description="Leucine-binding protein" evidence="4">
    <location>
        <begin position="26"/>
        <end position="364"/>
    </location>
</feature>